<feature type="compositionally biased region" description="Gly residues" evidence="1">
    <location>
        <begin position="379"/>
        <end position="390"/>
    </location>
</feature>
<feature type="compositionally biased region" description="Basic and acidic residues" evidence="1">
    <location>
        <begin position="519"/>
        <end position="528"/>
    </location>
</feature>
<dbReference type="EMBL" id="CAWUHD010000007">
    <property type="protein sequence ID" value="CAK7211472.1"/>
    <property type="molecule type" value="Genomic_DNA"/>
</dbReference>
<evidence type="ECO:0000256" key="1">
    <source>
        <dbReference type="SAM" id="MobiDB-lite"/>
    </source>
</evidence>
<protein>
    <submittedName>
        <fullName evidence="2">Uncharacterized protein</fullName>
    </submittedName>
</protein>
<dbReference type="Proteomes" id="UP001642482">
    <property type="component" value="Unassembled WGS sequence"/>
</dbReference>
<reference evidence="2 3" key="1">
    <citation type="submission" date="2024-01" db="EMBL/GenBank/DDBJ databases">
        <authorList>
            <person name="Allen C."/>
            <person name="Tagirdzhanova G."/>
        </authorList>
    </citation>
    <scope>NUCLEOTIDE SEQUENCE [LARGE SCALE GENOMIC DNA]</scope>
</reference>
<dbReference type="InterPro" id="IPR035426">
    <property type="entry name" value="Gemin2/Brr1"/>
</dbReference>
<dbReference type="Pfam" id="PF04938">
    <property type="entry name" value="SIP1"/>
    <property type="match status" value="2"/>
</dbReference>
<dbReference type="Gene3D" id="1.20.58.1070">
    <property type="match status" value="1"/>
</dbReference>
<feature type="region of interest" description="Disordered" evidence="1">
    <location>
        <begin position="442"/>
        <end position="553"/>
    </location>
</feature>
<accession>A0ABP0AW78</accession>
<feature type="compositionally biased region" description="Acidic residues" evidence="1">
    <location>
        <begin position="448"/>
        <end position="473"/>
    </location>
</feature>
<organism evidence="2 3">
    <name type="scientific">Sporothrix eucalyptigena</name>
    <dbReference type="NCBI Taxonomy" id="1812306"/>
    <lineage>
        <taxon>Eukaryota</taxon>
        <taxon>Fungi</taxon>
        <taxon>Dikarya</taxon>
        <taxon>Ascomycota</taxon>
        <taxon>Pezizomycotina</taxon>
        <taxon>Sordariomycetes</taxon>
        <taxon>Sordariomycetidae</taxon>
        <taxon>Ophiostomatales</taxon>
        <taxon>Ophiostomataceae</taxon>
        <taxon>Sporothrix</taxon>
    </lineage>
</organism>
<gene>
    <name evidence="2" type="ORF">SEUCBS140593_001183</name>
</gene>
<feature type="compositionally biased region" description="Acidic residues" evidence="1">
    <location>
        <begin position="501"/>
        <end position="518"/>
    </location>
</feature>
<evidence type="ECO:0000313" key="2">
    <source>
        <dbReference type="EMBL" id="CAK7211472.1"/>
    </source>
</evidence>
<keyword evidence="3" id="KW-1185">Reference proteome</keyword>
<proteinExistence type="predicted"/>
<feature type="compositionally biased region" description="Low complexity" evidence="1">
    <location>
        <begin position="84"/>
        <end position="94"/>
    </location>
</feature>
<comment type="caution">
    <text evidence="2">The sequence shown here is derived from an EMBL/GenBank/DDBJ whole genome shotgun (WGS) entry which is preliminary data.</text>
</comment>
<name>A0ABP0AW78_9PEZI</name>
<evidence type="ECO:0000313" key="3">
    <source>
        <dbReference type="Proteomes" id="UP001642482"/>
    </source>
</evidence>
<feature type="region of interest" description="Disordered" evidence="1">
    <location>
        <begin position="1"/>
        <end position="35"/>
    </location>
</feature>
<feature type="region of interest" description="Disordered" evidence="1">
    <location>
        <begin position="370"/>
        <end position="390"/>
    </location>
</feature>
<feature type="compositionally biased region" description="Acidic residues" evidence="1">
    <location>
        <begin position="155"/>
        <end position="192"/>
    </location>
</feature>
<feature type="region of interest" description="Disordered" evidence="1">
    <location>
        <begin position="84"/>
        <end position="198"/>
    </location>
</feature>
<sequence length="580" mass="62899">MASITPSATPAVDQTYGQRSVFGGDGFSTAPTDADLDCEDEQEALAYLQLVRNEASKIPHVMVAPRPGPQALPPGYAEAAVVAATAAARQTTPQQKKKRRRRRHWDEQDDGVKPAYNAGGDANAAKKRRVSRQQAVAVELSYDDEGSAGNGGLSYDDDVDKDDTQDEEEEGEASNDTDNNDDDAEKSDEYEPDYSLNHRDLYESGVGDARGYYQDGAYVAAPIEEEGVASAQAAPTAAYTNGRSAATGQEDYFDADADSEAESSQFRSAYRSRLLLTHFAQMRAFFHPTTPTDPDVLAAAVAALPPDHDTNVGPLSTRSGVFRRWLHLLRTTDPLPAQIAAMDKVSVLRLLRILLRGLLAGGSTSSRSSRAARFARGLSGSGKDGGNGGLDMTGRTSRWLWALFARLPDRGELDYREVGYIRDVAKQAVMRLAHLSYDMAGTDAQGGVEEEEEGKEEEYNEECENGEGEDEAAAADKGQELSHTNGEAHEEETAEVNANEDAADLDDVSMDMDSEPEAGETKDEDAKVDSQANGGEENASREEDNDEDSEIHQRATLEMVLAVAGEFYGQRDLLAFRTPW</sequence>